<dbReference type="AlphaFoldDB" id="A0ABC9U0R3"/>
<dbReference type="EMBL" id="AWSU01000105">
    <property type="protein sequence ID" value="ERI78867.1"/>
    <property type="molecule type" value="Genomic_DNA"/>
</dbReference>
<evidence type="ECO:0000313" key="1">
    <source>
        <dbReference type="EMBL" id="ERI78867.1"/>
    </source>
</evidence>
<name>A0ABC9U0R3_CLOSY</name>
<organism evidence="1 2">
    <name type="scientific">[Clostridium] symbiosum ATCC 14940</name>
    <dbReference type="NCBI Taxonomy" id="411472"/>
    <lineage>
        <taxon>Bacteria</taxon>
        <taxon>Bacillati</taxon>
        <taxon>Bacillota</taxon>
        <taxon>Clostridia</taxon>
        <taxon>Lachnospirales</taxon>
        <taxon>Lachnospiraceae</taxon>
        <taxon>Otoolea</taxon>
    </lineage>
</organism>
<evidence type="ECO:0000313" key="2">
    <source>
        <dbReference type="Proteomes" id="UP000016491"/>
    </source>
</evidence>
<gene>
    <name evidence="1" type="ORF">CLOSYM_01257</name>
</gene>
<reference evidence="1 2" key="1">
    <citation type="submission" date="2013-07" db="EMBL/GenBank/DDBJ databases">
        <authorList>
            <person name="Weinstock G."/>
            <person name="Sodergren E."/>
            <person name="Wylie T."/>
            <person name="Fulton L."/>
            <person name="Fulton R."/>
            <person name="Fronick C."/>
            <person name="O'Laughlin M."/>
            <person name="Godfrey J."/>
            <person name="Miner T."/>
            <person name="Herter B."/>
            <person name="Appelbaum E."/>
            <person name="Cordes M."/>
            <person name="Lek S."/>
            <person name="Wollam A."/>
            <person name="Pepin K.H."/>
            <person name="Palsikar V.B."/>
            <person name="Mitreva M."/>
            <person name="Wilson R.K."/>
        </authorList>
    </citation>
    <scope>NUCLEOTIDE SEQUENCE [LARGE SCALE GENOMIC DNA]</scope>
    <source>
        <strain evidence="1 2">ATCC 14940</strain>
    </source>
</reference>
<proteinExistence type="predicted"/>
<protein>
    <submittedName>
        <fullName evidence="1">Uncharacterized protein</fullName>
    </submittedName>
</protein>
<accession>A0ABC9U0R3</accession>
<comment type="caution">
    <text evidence="1">The sequence shown here is derived from an EMBL/GenBank/DDBJ whole genome shotgun (WGS) entry which is preliminary data.</text>
</comment>
<dbReference type="Proteomes" id="UP000016491">
    <property type="component" value="Unassembled WGS sequence"/>
</dbReference>
<sequence>MEILTSFSSQVFLSVSIQKDGKICKQRKKFYLALPVNDMKQ</sequence>